<dbReference type="Proteomes" id="UP001321749">
    <property type="component" value="Unassembled WGS sequence"/>
</dbReference>
<comment type="caution">
    <text evidence="6">The sequence shown here is derived from an EMBL/GenBank/DDBJ whole genome shotgun (WGS) entry which is preliminary data.</text>
</comment>
<dbReference type="PROSITE" id="PS00531">
    <property type="entry name" value="RNASE_T2_2"/>
    <property type="match status" value="1"/>
</dbReference>
<evidence type="ECO:0000256" key="3">
    <source>
        <dbReference type="ARBA" id="ARBA00022759"/>
    </source>
</evidence>
<dbReference type="Pfam" id="PF00445">
    <property type="entry name" value="Ribonuclease_T2"/>
    <property type="match status" value="1"/>
</dbReference>
<dbReference type="InterPro" id="IPR001568">
    <property type="entry name" value="RNase_T2-like"/>
</dbReference>
<keyword evidence="7" id="KW-1185">Reference proteome</keyword>
<dbReference type="Gene3D" id="3.90.730.10">
    <property type="entry name" value="Ribonuclease T2-like"/>
    <property type="match status" value="1"/>
</dbReference>
<protein>
    <recommendedName>
        <fullName evidence="2">ribonuclease T2</fullName>
        <ecNumber evidence="2">4.6.1.19</ecNumber>
    </recommendedName>
</protein>
<feature type="compositionally biased region" description="Basic and acidic residues" evidence="5">
    <location>
        <begin position="261"/>
        <end position="274"/>
    </location>
</feature>
<dbReference type="PANTHER" id="PTHR11240">
    <property type="entry name" value="RIBONUCLEASE T2"/>
    <property type="match status" value="1"/>
</dbReference>
<dbReference type="AlphaFoldDB" id="A0AAV9HME9"/>
<dbReference type="SUPFAM" id="SSF55895">
    <property type="entry name" value="Ribonuclease Rh-like"/>
    <property type="match status" value="1"/>
</dbReference>
<evidence type="ECO:0000256" key="2">
    <source>
        <dbReference type="ARBA" id="ARBA00012571"/>
    </source>
</evidence>
<accession>A0AAV9HME9</accession>
<organism evidence="6 7">
    <name type="scientific">Cladorrhinum samala</name>
    <dbReference type="NCBI Taxonomy" id="585594"/>
    <lineage>
        <taxon>Eukaryota</taxon>
        <taxon>Fungi</taxon>
        <taxon>Dikarya</taxon>
        <taxon>Ascomycota</taxon>
        <taxon>Pezizomycotina</taxon>
        <taxon>Sordariomycetes</taxon>
        <taxon>Sordariomycetidae</taxon>
        <taxon>Sordariales</taxon>
        <taxon>Podosporaceae</taxon>
        <taxon>Cladorrhinum</taxon>
    </lineage>
</organism>
<dbReference type="GO" id="GO:0005576">
    <property type="term" value="C:extracellular region"/>
    <property type="evidence" value="ECO:0007669"/>
    <property type="project" value="TreeGrafter"/>
</dbReference>
<dbReference type="InterPro" id="IPR018188">
    <property type="entry name" value="RNase_T2_His_AS_1"/>
</dbReference>
<evidence type="ECO:0000313" key="6">
    <source>
        <dbReference type="EMBL" id="KAK4460708.1"/>
    </source>
</evidence>
<dbReference type="InterPro" id="IPR036430">
    <property type="entry name" value="RNase_T2-like_sf"/>
</dbReference>
<dbReference type="PROSITE" id="PS00530">
    <property type="entry name" value="RNASE_T2_1"/>
    <property type="match status" value="1"/>
</dbReference>
<reference evidence="6" key="1">
    <citation type="journal article" date="2023" name="Mol. Phylogenet. Evol.">
        <title>Genome-scale phylogeny and comparative genomics of the fungal order Sordariales.</title>
        <authorList>
            <person name="Hensen N."/>
            <person name="Bonometti L."/>
            <person name="Westerberg I."/>
            <person name="Brannstrom I.O."/>
            <person name="Guillou S."/>
            <person name="Cros-Aarteil S."/>
            <person name="Calhoun S."/>
            <person name="Haridas S."/>
            <person name="Kuo A."/>
            <person name="Mondo S."/>
            <person name="Pangilinan J."/>
            <person name="Riley R."/>
            <person name="LaButti K."/>
            <person name="Andreopoulos B."/>
            <person name="Lipzen A."/>
            <person name="Chen C."/>
            <person name="Yan M."/>
            <person name="Daum C."/>
            <person name="Ng V."/>
            <person name="Clum A."/>
            <person name="Steindorff A."/>
            <person name="Ohm R.A."/>
            <person name="Martin F."/>
            <person name="Silar P."/>
            <person name="Natvig D.O."/>
            <person name="Lalanne C."/>
            <person name="Gautier V."/>
            <person name="Ament-Velasquez S.L."/>
            <person name="Kruys A."/>
            <person name="Hutchinson M.I."/>
            <person name="Powell A.J."/>
            <person name="Barry K."/>
            <person name="Miller A.N."/>
            <person name="Grigoriev I.V."/>
            <person name="Debuchy R."/>
            <person name="Gladieux P."/>
            <person name="Hiltunen Thoren M."/>
            <person name="Johannesson H."/>
        </authorList>
    </citation>
    <scope>NUCLEOTIDE SEQUENCE</scope>
    <source>
        <strain evidence="6">PSN324</strain>
    </source>
</reference>
<evidence type="ECO:0000256" key="5">
    <source>
        <dbReference type="SAM" id="MobiDB-lite"/>
    </source>
</evidence>
<keyword evidence="3" id="KW-0378">Hydrolase</keyword>
<sequence length="331" mass="36557">MSLSLRELVSLAGRFLSQIIPLPSVIGKSCFFSQFHSGNVTPYEPLSGAPSCPIGGPLSCHNSTPVSDDSCCFVYPGGRMLLAQFWDRKVLADGAEEDWTLHGLWPDLCDGTYDQFCRTVPRYSNITEILSRYGHGRDGSPLIRFMNRYWLADSGPNSRLWQHEFNKHATCINTLSPRCYRRGGSSGGHQYQPGMEAVDYFARAASLFRMLDTYRALHAAGILPSAGRRYPLSDVQGALEKYSGGKVVLRCNGGSGGDGDGDGHEQGHGDGSEAKKKGHVLHEAWYVYFVQGSLQTGEFVPAKDLGDEADTGNCALWVWYLPKTRRAFWEL</sequence>
<dbReference type="EMBL" id="MU865006">
    <property type="protein sequence ID" value="KAK4460708.1"/>
    <property type="molecule type" value="Genomic_DNA"/>
</dbReference>
<dbReference type="EC" id="4.6.1.19" evidence="2"/>
<dbReference type="GO" id="GO:0033897">
    <property type="term" value="F:ribonuclease T2 activity"/>
    <property type="evidence" value="ECO:0007669"/>
    <property type="project" value="UniProtKB-EC"/>
</dbReference>
<gene>
    <name evidence="6" type="ORF">QBC42DRAFT_339522</name>
</gene>
<dbReference type="GO" id="GO:0003723">
    <property type="term" value="F:RNA binding"/>
    <property type="evidence" value="ECO:0007669"/>
    <property type="project" value="InterPro"/>
</dbReference>
<dbReference type="GO" id="GO:0006401">
    <property type="term" value="P:RNA catabolic process"/>
    <property type="evidence" value="ECO:0007669"/>
    <property type="project" value="TreeGrafter"/>
</dbReference>
<keyword evidence="3" id="KW-0540">Nuclease</keyword>
<evidence type="ECO:0000313" key="7">
    <source>
        <dbReference type="Proteomes" id="UP001321749"/>
    </source>
</evidence>
<comment type="similarity">
    <text evidence="1 4">Belongs to the RNase T2 family.</text>
</comment>
<evidence type="ECO:0000256" key="1">
    <source>
        <dbReference type="ARBA" id="ARBA00007469"/>
    </source>
</evidence>
<evidence type="ECO:0000256" key="4">
    <source>
        <dbReference type="RuleBase" id="RU004328"/>
    </source>
</evidence>
<proteinExistence type="inferred from homology"/>
<dbReference type="InterPro" id="IPR033130">
    <property type="entry name" value="RNase_T2_His_AS_2"/>
</dbReference>
<name>A0AAV9HME9_9PEZI</name>
<reference evidence="6" key="2">
    <citation type="submission" date="2023-06" db="EMBL/GenBank/DDBJ databases">
        <authorList>
            <consortium name="Lawrence Berkeley National Laboratory"/>
            <person name="Mondo S.J."/>
            <person name="Hensen N."/>
            <person name="Bonometti L."/>
            <person name="Westerberg I."/>
            <person name="Brannstrom I.O."/>
            <person name="Guillou S."/>
            <person name="Cros-Aarteil S."/>
            <person name="Calhoun S."/>
            <person name="Haridas S."/>
            <person name="Kuo A."/>
            <person name="Pangilinan J."/>
            <person name="Riley R."/>
            <person name="Labutti K."/>
            <person name="Andreopoulos B."/>
            <person name="Lipzen A."/>
            <person name="Chen C."/>
            <person name="Yanf M."/>
            <person name="Daum C."/>
            <person name="Ng V."/>
            <person name="Clum A."/>
            <person name="Steindorff A."/>
            <person name="Ohm R."/>
            <person name="Martin F."/>
            <person name="Silar P."/>
            <person name="Natvig D."/>
            <person name="Lalanne C."/>
            <person name="Gautier V."/>
            <person name="Ament-Velasquez S.L."/>
            <person name="Kruys A."/>
            <person name="Hutchinson M.I."/>
            <person name="Powell A.J."/>
            <person name="Barry K."/>
            <person name="Miller A.N."/>
            <person name="Grigoriev I.V."/>
            <person name="Debuchy R."/>
            <person name="Gladieux P."/>
            <person name="Thoren M.H."/>
            <person name="Johannesson H."/>
        </authorList>
    </citation>
    <scope>NUCLEOTIDE SEQUENCE</scope>
    <source>
        <strain evidence="6">PSN324</strain>
    </source>
</reference>
<dbReference type="PANTHER" id="PTHR11240:SF22">
    <property type="entry name" value="RIBONUCLEASE T2"/>
    <property type="match status" value="1"/>
</dbReference>
<keyword evidence="3" id="KW-0255">Endonuclease</keyword>
<feature type="region of interest" description="Disordered" evidence="5">
    <location>
        <begin position="253"/>
        <end position="274"/>
    </location>
</feature>